<feature type="domain" description="Integrase catalytic" evidence="2">
    <location>
        <begin position="226"/>
        <end position="389"/>
    </location>
</feature>
<keyword evidence="1" id="KW-0175">Coiled coil</keyword>
<keyword evidence="4" id="KW-1185">Reference proteome</keyword>
<dbReference type="InterPro" id="IPR050900">
    <property type="entry name" value="Transposase_IS3/IS150/IS904"/>
</dbReference>
<evidence type="ECO:0000313" key="3">
    <source>
        <dbReference type="EMBL" id="WXC79019.1"/>
    </source>
</evidence>
<dbReference type="InterPro" id="IPR002514">
    <property type="entry name" value="Transposase_8"/>
</dbReference>
<evidence type="ECO:0000256" key="1">
    <source>
        <dbReference type="SAM" id="Coils"/>
    </source>
</evidence>
<dbReference type="SUPFAM" id="SSF46689">
    <property type="entry name" value="Homeodomain-like"/>
    <property type="match status" value="1"/>
</dbReference>
<accession>A0ABZ2NVW5</accession>
<dbReference type="NCBIfam" id="NF033516">
    <property type="entry name" value="transpos_IS3"/>
    <property type="match status" value="1"/>
</dbReference>
<dbReference type="Gene3D" id="3.30.420.10">
    <property type="entry name" value="Ribonuclease H-like superfamily/Ribonuclease H"/>
    <property type="match status" value="1"/>
</dbReference>
<dbReference type="InterPro" id="IPR009057">
    <property type="entry name" value="Homeodomain-like_sf"/>
</dbReference>
<evidence type="ECO:0000259" key="2">
    <source>
        <dbReference type="PROSITE" id="PS50994"/>
    </source>
</evidence>
<dbReference type="PANTHER" id="PTHR46889">
    <property type="entry name" value="TRANSPOSASE INSF FOR INSERTION SEQUENCE IS3B-RELATED"/>
    <property type="match status" value="1"/>
</dbReference>
<dbReference type="EMBL" id="CP147711">
    <property type="protein sequence ID" value="WXC79019.1"/>
    <property type="molecule type" value="Genomic_DNA"/>
</dbReference>
<dbReference type="InterPro" id="IPR036397">
    <property type="entry name" value="RNaseH_sf"/>
</dbReference>
<dbReference type="Pfam" id="PF13276">
    <property type="entry name" value="HTH_21"/>
    <property type="match status" value="1"/>
</dbReference>
<dbReference type="Proteomes" id="UP001432046">
    <property type="component" value="Chromosome"/>
</dbReference>
<feature type="coiled-coil region" evidence="1">
    <location>
        <begin position="67"/>
        <end position="101"/>
    </location>
</feature>
<dbReference type="RefSeq" id="WP_338830721.1">
    <property type="nucleotide sequence ID" value="NZ_CP147711.1"/>
</dbReference>
<gene>
    <name evidence="3" type="ORF">WDK88_38200</name>
</gene>
<protein>
    <submittedName>
        <fullName evidence="3">IS3 family transposase</fullName>
    </submittedName>
</protein>
<organism evidence="3 4">
    <name type="scientific">Bradyrhizobium septentrionale</name>
    <dbReference type="NCBI Taxonomy" id="1404411"/>
    <lineage>
        <taxon>Bacteria</taxon>
        <taxon>Pseudomonadati</taxon>
        <taxon>Pseudomonadota</taxon>
        <taxon>Alphaproteobacteria</taxon>
        <taxon>Hyphomicrobiales</taxon>
        <taxon>Nitrobacteraceae</taxon>
        <taxon>Bradyrhizobium</taxon>
    </lineage>
</organism>
<dbReference type="SUPFAM" id="SSF53098">
    <property type="entry name" value="Ribonuclease H-like"/>
    <property type="match status" value="1"/>
</dbReference>
<dbReference type="Pfam" id="PF13333">
    <property type="entry name" value="rve_2"/>
    <property type="match status" value="1"/>
</dbReference>
<dbReference type="Pfam" id="PF00665">
    <property type="entry name" value="rve"/>
    <property type="match status" value="1"/>
</dbReference>
<proteinExistence type="predicted"/>
<sequence>MERQRRSFTEDYKRQAVELVVSSGRSIGSVSKELGLRDSVLRRWVDKLRQEPASAAWRPTTQATPMSADQASEIARLRQENERLRMERDILKKSIANLCRNPDMSFRFIEDHRETYPIRLMCAVLEVSPAGYYAWRERPVSARAGSNSTLLAEIRQVHHDSGQRYGSPRVYAALRTQGRGASRGRIERLMRRYGIRALMARPRRVRTTDSRHDLPIAPNLIARDFAAAAPNRVWLADISYIPTAEGWLYLAAVMDMFSRKIVGWAMRDHMQVELPSAALAMAIKQQRPQHGLIHHSDRGVQYASRAHRDAFTGAGITASMSRKADCYDNAPMESFFHTLKTELVHHRDYNTRAEAQRDIFAFIEGFYNRTRLHSAIGYIAPIKTELKAA</sequence>
<dbReference type="Pfam" id="PF01527">
    <property type="entry name" value="HTH_Tnp_1"/>
    <property type="match status" value="1"/>
</dbReference>
<name>A0ABZ2NVW5_9BRAD</name>
<dbReference type="InterPro" id="IPR048020">
    <property type="entry name" value="Transpos_IS3"/>
</dbReference>
<reference evidence="3" key="2">
    <citation type="submission" date="2024-03" db="EMBL/GenBank/DDBJ databases">
        <authorList>
            <person name="Bromfield E.S.P."/>
            <person name="Cloutier S."/>
        </authorList>
    </citation>
    <scope>NUCLEOTIDE SEQUENCE</scope>
    <source>
        <strain evidence="3">5S5</strain>
    </source>
</reference>
<dbReference type="InterPro" id="IPR001584">
    <property type="entry name" value="Integrase_cat-core"/>
</dbReference>
<dbReference type="PROSITE" id="PS50994">
    <property type="entry name" value="INTEGRASE"/>
    <property type="match status" value="1"/>
</dbReference>
<dbReference type="InterPro" id="IPR012337">
    <property type="entry name" value="RNaseH-like_sf"/>
</dbReference>
<dbReference type="Gene3D" id="1.10.10.60">
    <property type="entry name" value="Homeodomain-like"/>
    <property type="match status" value="1"/>
</dbReference>
<evidence type="ECO:0000313" key="4">
    <source>
        <dbReference type="Proteomes" id="UP001432046"/>
    </source>
</evidence>
<reference evidence="3" key="1">
    <citation type="journal article" date="2021" name="Int. J. Syst. Evol. Microbiol.">
        <title>Bradyrhizobium septentrionale sp. nov. (sv. septentrionale) and Bradyrhizobium quebecense sp. nov. (sv. septentrionale) associated with legumes native to Canada possess rearranged symbiosis genes and numerous insertion sequences.</title>
        <authorList>
            <person name="Bromfield E.S.P."/>
            <person name="Cloutier S."/>
        </authorList>
    </citation>
    <scope>NUCLEOTIDE SEQUENCE</scope>
    <source>
        <strain evidence="3">5S5</strain>
    </source>
</reference>
<dbReference type="PANTHER" id="PTHR46889:SF4">
    <property type="entry name" value="TRANSPOSASE INSO FOR INSERTION SEQUENCE ELEMENT IS911B-RELATED"/>
    <property type="match status" value="1"/>
</dbReference>
<dbReference type="InterPro" id="IPR025948">
    <property type="entry name" value="HTH-like_dom"/>
</dbReference>